<dbReference type="InterPro" id="IPR036318">
    <property type="entry name" value="FAD-bd_PCMH-like_sf"/>
</dbReference>
<protein>
    <recommendedName>
        <fullName evidence="6">FAD-binding PCMH-type domain-containing protein</fullName>
    </recommendedName>
</protein>
<dbReference type="EMBL" id="CAWUHB010000120">
    <property type="protein sequence ID" value="CAK7236645.1"/>
    <property type="molecule type" value="Genomic_DNA"/>
</dbReference>
<keyword evidence="3" id="KW-0274">FAD</keyword>
<dbReference type="InterPro" id="IPR050416">
    <property type="entry name" value="FAD-linked_Oxidoreductase"/>
</dbReference>
<feature type="signal peptide" evidence="5">
    <location>
        <begin position="1"/>
        <end position="18"/>
    </location>
</feature>
<keyword evidence="4" id="KW-0560">Oxidoreductase</keyword>
<keyword evidence="5" id="KW-0732">Signal</keyword>
<evidence type="ECO:0000256" key="2">
    <source>
        <dbReference type="ARBA" id="ARBA00022630"/>
    </source>
</evidence>
<evidence type="ECO:0000256" key="4">
    <source>
        <dbReference type="ARBA" id="ARBA00023002"/>
    </source>
</evidence>
<evidence type="ECO:0000256" key="5">
    <source>
        <dbReference type="SAM" id="SignalP"/>
    </source>
</evidence>
<reference evidence="7 8" key="1">
    <citation type="submission" date="2024-01" db="EMBL/GenBank/DDBJ databases">
        <authorList>
            <person name="Allen C."/>
            <person name="Tagirdzhanova G."/>
        </authorList>
    </citation>
    <scope>NUCLEOTIDE SEQUENCE [LARGE SCALE GENOMIC DNA]</scope>
</reference>
<keyword evidence="2" id="KW-0285">Flavoprotein</keyword>
<feature type="domain" description="FAD-binding PCMH-type" evidence="6">
    <location>
        <begin position="69"/>
        <end position="241"/>
    </location>
</feature>
<evidence type="ECO:0000313" key="7">
    <source>
        <dbReference type="EMBL" id="CAK7236645.1"/>
    </source>
</evidence>
<dbReference type="Gene3D" id="3.30.465.10">
    <property type="match status" value="1"/>
</dbReference>
<accession>A0ABP0D0I5</accession>
<organism evidence="7 8">
    <name type="scientific">Sporothrix curviconia</name>
    <dbReference type="NCBI Taxonomy" id="1260050"/>
    <lineage>
        <taxon>Eukaryota</taxon>
        <taxon>Fungi</taxon>
        <taxon>Dikarya</taxon>
        <taxon>Ascomycota</taxon>
        <taxon>Pezizomycotina</taxon>
        <taxon>Sordariomycetes</taxon>
        <taxon>Sordariomycetidae</taxon>
        <taxon>Ophiostomatales</taxon>
        <taxon>Ophiostomataceae</taxon>
        <taxon>Sporothrix</taxon>
    </lineage>
</organism>
<sequence>MYPSLLAGLLASAATASAHEFPVLFPRDNSTSGVSGACAELSSQFPSQVLTSSSANYTLERTSYWDVRSDQSPSCIFLPANASEVATAVTVLVRNKAEFAIRGGGHMNYPGSNNIDNGVLVALDNLDQLDVDNTTKTIDVGPGTRWVDVYGALEPYGLYCIGGRLKTIGVPGLTLIGGWHYFNNKYGYAMDNVLSYDIVLANGTEVVATNTSHSDLFWALKGGGASNFGIVTNFKIQAFEQGLFSTTIQNYGEDQVQGYIQAVCDFVESTTSDVAAGAVFSIQYNATTKAVAPSLLGVEQSVVSPPPRFANFTALNSTLSNSQLMTTTAWHDQFDTPDQMFRVQFSHRTMKPDVDQINEYFQMWKNAVDEIADVEGLYPTFVLNAAPASAARVAQTNGVGNLWGLDASENWLIFQFSTGWANAADDIRVTSWSQRLITQMHEINQAKGLASEFVYMGDAGEWQDPYAGMDQNNVARAKIIRDSYDPEGVFHFLNYGGFKLPY</sequence>
<comment type="similarity">
    <text evidence="1">Belongs to the oxygen-dependent FAD-linked oxidoreductase family.</text>
</comment>
<gene>
    <name evidence="7" type="ORF">SCUCBS95973_009678</name>
</gene>
<dbReference type="PANTHER" id="PTHR42973:SF53">
    <property type="entry name" value="FAD-BINDING PCMH-TYPE DOMAIN-CONTAINING PROTEIN-RELATED"/>
    <property type="match status" value="1"/>
</dbReference>
<evidence type="ECO:0000313" key="8">
    <source>
        <dbReference type="Proteomes" id="UP001642405"/>
    </source>
</evidence>
<dbReference type="InterPro" id="IPR016166">
    <property type="entry name" value="FAD-bd_PCMH"/>
</dbReference>
<dbReference type="PANTHER" id="PTHR42973">
    <property type="entry name" value="BINDING OXIDOREDUCTASE, PUTATIVE (AFU_ORTHOLOGUE AFUA_1G17690)-RELATED"/>
    <property type="match status" value="1"/>
</dbReference>
<feature type="chain" id="PRO_5045430539" description="FAD-binding PCMH-type domain-containing protein" evidence="5">
    <location>
        <begin position="19"/>
        <end position="502"/>
    </location>
</feature>
<dbReference type="SUPFAM" id="SSF56176">
    <property type="entry name" value="FAD-binding/transporter-associated domain-like"/>
    <property type="match status" value="1"/>
</dbReference>
<evidence type="ECO:0000256" key="3">
    <source>
        <dbReference type="ARBA" id="ARBA00022827"/>
    </source>
</evidence>
<dbReference type="InterPro" id="IPR006094">
    <property type="entry name" value="Oxid_FAD_bind_N"/>
</dbReference>
<proteinExistence type="inferred from homology"/>
<comment type="caution">
    <text evidence="7">The sequence shown here is derived from an EMBL/GenBank/DDBJ whole genome shotgun (WGS) entry which is preliminary data.</text>
</comment>
<dbReference type="Pfam" id="PF01565">
    <property type="entry name" value="FAD_binding_4"/>
    <property type="match status" value="1"/>
</dbReference>
<keyword evidence="8" id="KW-1185">Reference proteome</keyword>
<name>A0ABP0D0I5_9PEZI</name>
<dbReference type="InterPro" id="IPR016169">
    <property type="entry name" value="FAD-bd_PCMH_sub2"/>
</dbReference>
<dbReference type="Proteomes" id="UP001642405">
    <property type="component" value="Unassembled WGS sequence"/>
</dbReference>
<evidence type="ECO:0000259" key="6">
    <source>
        <dbReference type="PROSITE" id="PS51387"/>
    </source>
</evidence>
<dbReference type="PROSITE" id="PS51387">
    <property type="entry name" value="FAD_PCMH"/>
    <property type="match status" value="1"/>
</dbReference>
<evidence type="ECO:0000256" key="1">
    <source>
        <dbReference type="ARBA" id="ARBA00005466"/>
    </source>
</evidence>